<sequence>MEFVILSSGAYSDYDPIYYYGGRKVEERELKEVGRRMGDELLEWFEGLPNNKVGESYDPDTGEIVDSHRLGEKWFKKMEVWLIDNKYKRVPDGIPELNASYSDFPHN</sequence>
<organism evidence="2">
    <name type="scientific">viral metagenome</name>
    <dbReference type="NCBI Taxonomy" id="1070528"/>
    <lineage>
        <taxon>unclassified sequences</taxon>
        <taxon>metagenomes</taxon>
        <taxon>organismal metagenomes</taxon>
    </lineage>
</organism>
<dbReference type="AlphaFoldDB" id="A0A6M3MEX6"/>
<evidence type="ECO:0000313" key="1">
    <source>
        <dbReference type="EMBL" id="QJA98333.1"/>
    </source>
</evidence>
<protein>
    <submittedName>
        <fullName evidence="2">Uncharacterized protein</fullName>
    </submittedName>
</protein>
<reference evidence="2" key="1">
    <citation type="submission" date="2020-03" db="EMBL/GenBank/DDBJ databases">
        <title>The deep terrestrial virosphere.</title>
        <authorList>
            <person name="Holmfeldt K."/>
            <person name="Nilsson E."/>
            <person name="Simone D."/>
            <person name="Lopez-Fernandez M."/>
            <person name="Wu X."/>
            <person name="de Brujin I."/>
            <person name="Lundin D."/>
            <person name="Andersson A."/>
            <person name="Bertilsson S."/>
            <person name="Dopson M."/>
        </authorList>
    </citation>
    <scope>NUCLEOTIDE SEQUENCE</scope>
    <source>
        <strain evidence="1">MM171A01912</strain>
        <strain evidence="2">MM171B00803</strain>
    </source>
</reference>
<accession>A0A6M3MEX6</accession>
<name>A0A6M3MEX6_9ZZZZ</name>
<dbReference type="EMBL" id="MT143838">
    <property type="protein sequence ID" value="QJB03302.1"/>
    <property type="molecule type" value="Genomic_DNA"/>
</dbReference>
<evidence type="ECO:0000313" key="2">
    <source>
        <dbReference type="EMBL" id="QJB03302.1"/>
    </source>
</evidence>
<gene>
    <name evidence="1" type="ORF">MM171A01912_0004</name>
    <name evidence="2" type="ORF">MM171B00803_0006</name>
</gene>
<dbReference type="EMBL" id="MT143572">
    <property type="protein sequence ID" value="QJA98333.1"/>
    <property type="molecule type" value="Genomic_DNA"/>
</dbReference>
<proteinExistence type="predicted"/>